<reference evidence="2" key="1">
    <citation type="submission" date="2018-12" db="EMBL/GenBank/DDBJ databases">
        <title>Complete genome sequences of twenty non-typhoidal Salmonella isolates from Rwanda.</title>
        <authorList>
            <person name="Byukusenge M."/>
            <person name="Li L."/>
            <person name="Subhashinie K."/>
            <person name="Nzayirambaho M."/>
            <person name="Kuchipudi S.V."/>
            <person name="Jayarao B.M."/>
        </authorList>
    </citation>
    <scope>NUCLEOTIDE SEQUENCE</scope>
    <source>
        <strain evidence="1">RSE21</strain>
        <strain evidence="2">RSE40</strain>
    </source>
</reference>
<evidence type="ECO:0000313" key="2">
    <source>
        <dbReference type="EMBL" id="AZT40864.1"/>
    </source>
</evidence>
<dbReference type="InterPro" id="IPR051220">
    <property type="entry name" value="TFA_Chaperone"/>
</dbReference>
<gene>
    <name evidence="2" type="ORF">EL007_05865</name>
    <name evidence="1" type="ORF">ELZ88_05855</name>
</gene>
<organism evidence="2">
    <name type="scientific">Salmonella enterica subsp. enterica serovar Karamoja</name>
    <dbReference type="NCBI Taxonomy" id="2500153"/>
    <lineage>
        <taxon>Bacteria</taxon>
        <taxon>Pseudomonadati</taxon>
        <taxon>Pseudomonadota</taxon>
        <taxon>Gammaproteobacteria</taxon>
        <taxon>Enterobacterales</taxon>
        <taxon>Enterobacteriaceae</taxon>
        <taxon>Salmonella</taxon>
    </lineage>
</organism>
<proteinExistence type="predicted"/>
<dbReference type="PANTHER" id="PTHR34413">
    <property type="entry name" value="PROPHAGE TAIL FIBER ASSEMBLY PROTEIN HOMOLOG TFAE-RELATED-RELATED"/>
    <property type="match status" value="1"/>
</dbReference>
<dbReference type="PANTHER" id="PTHR34413:SF1">
    <property type="entry name" value="CYTOPLASMIC PROTEIN"/>
    <property type="match status" value="1"/>
</dbReference>
<sequence>MDKTFNYAYSPTSNLFYPVALQADYEKASSWPADPVGVSDEIYFEYSGIPPEGKIRRSDANGMPCWIDAPSKSKEELIAEAEKVRQVLIAQANEFISGKQWPGKAAIGRLKGDELAQYNLWLDYLDALDAIKTTSAPDIKWPTPPGEQAS</sequence>
<dbReference type="InterPro" id="IPR003458">
    <property type="entry name" value="Phage_T4_Gp38_tail_assem"/>
</dbReference>
<dbReference type="RefSeq" id="WP_405050398.1">
    <property type="nucleotide sequence ID" value="NZ_CP034698.1"/>
</dbReference>
<dbReference type="Pfam" id="PF02413">
    <property type="entry name" value="Caudo_TAP"/>
    <property type="match status" value="1"/>
</dbReference>
<name>A0A3Q9MRS8_SALET</name>
<dbReference type="EMBL" id="CP034709">
    <property type="protein sequence ID" value="AZT36395.1"/>
    <property type="molecule type" value="Genomic_DNA"/>
</dbReference>
<protein>
    <submittedName>
        <fullName evidence="2">Tail fiber assembly protein</fullName>
    </submittedName>
</protein>
<dbReference type="EMBL" id="CP034698">
    <property type="protein sequence ID" value="AZT40864.1"/>
    <property type="molecule type" value="Genomic_DNA"/>
</dbReference>
<accession>A0A3Q9MRS8</accession>
<dbReference type="AlphaFoldDB" id="A0A3Q9MRS8"/>
<evidence type="ECO:0000313" key="1">
    <source>
        <dbReference type="EMBL" id="AZT36395.1"/>
    </source>
</evidence>